<reference evidence="1 2" key="1">
    <citation type="submission" date="2015-05" db="EMBL/GenBank/DDBJ databases">
        <title>Complete genome sequence of Corynebacterium epidermidicanis DSM 45586, isolated from the skin of a dog suffering from pruritus.</title>
        <authorList>
            <person name="Ruckert C."/>
            <person name="Albersmeier A."/>
            <person name="Winkler A."/>
            <person name="Tauch A."/>
        </authorList>
    </citation>
    <scope>NUCLEOTIDE SEQUENCE [LARGE SCALE GENOMIC DNA]</scope>
    <source>
        <strain evidence="1 2">DSM 45586</strain>
    </source>
</reference>
<dbReference type="Gene3D" id="3.90.1150.30">
    <property type="match status" value="1"/>
</dbReference>
<dbReference type="SUPFAM" id="SSF142906">
    <property type="entry name" value="YjbR-like"/>
    <property type="match status" value="1"/>
</dbReference>
<dbReference type="PANTHER" id="PTHR35145:SF1">
    <property type="entry name" value="CYTOPLASMIC PROTEIN"/>
    <property type="match status" value="1"/>
</dbReference>
<organism evidence="1 2">
    <name type="scientific">Corynebacterium epidermidicanis</name>
    <dbReference type="NCBI Taxonomy" id="1050174"/>
    <lineage>
        <taxon>Bacteria</taxon>
        <taxon>Bacillati</taxon>
        <taxon>Actinomycetota</taxon>
        <taxon>Actinomycetes</taxon>
        <taxon>Mycobacteriales</taxon>
        <taxon>Corynebacteriaceae</taxon>
        <taxon>Corynebacterium</taxon>
    </lineage>
</organism>
<dbReference type="AlphaFoldDB" id="A0A0G3GUT9"/>
<dbReference type="InterPro" id="IPR058532">
    <property type="entry name" value="YjbR/MT2646/Rv2570-like"/>
</dbReference>
<name>A0A0G3GUT9_9CORY</name>
<accession>A0A0G3GUT9</accession>
<evidence type="ECO:0000313" key="1">
    <source>
        <dbReference type="EMBL" id="AKK04280.1"/>
    </source>
</evidence>
<dbReference type="KEGG" id="cei:CEPID_12285"/>
<proteinExistence type="predicted"/>
<dbReference type="PANTHER" id="PTHR35145">
    <property type="entry name" value="CYTOPLASMIC PROTEIN-RELATED"/>
    <property type="match status" value="1"/>
</dbReference>
<dbReference type="InterPro" id="IPR007351">
    <property type="entry name" value="YjbR"/>
</dbReference>
<evidence type="ECO:0000313" key="2">
    <source>
        <dbReference type="Proteomes" id="UP000035368"/>
    </source>
</evidence>
<dbReference type="Proteomes" id="UP000035368">
    <property type="component" value="Chromosome"/>
</dbReference>
<keyword evidence="2" id="KW-1185">Reference proteome</keyword>
<protein>
    <submittedName>
        <fullName evidence="1">YjbR</fullName>
    </submittedName>
</protein>
<sequence>MLHGERIANVKVDPLEGELLRQQHPGITPGYHVNKRHWVMITEGQGVPDDLVRELVIDSYRLVRR</sequence>
<dbReference type="EMBL" id="CP011541">
    <property type="protein sequence ID" value="AKK04280.1"/>
    <property type="molecule type" value="Genomic_DNA"/>
</dbReference>
<dbReference type="Pfam" id="PF04237">
    <property type="entry name" value="YjbR"/>
    <property type="match status" value="1"/>
</dbReference>
<dbReference type="InterPro" id="IPR038056">
    <property type="entry name" value="YjbR-like_sf"/>
</dbReference>
<gene>
    <name evidence="1" type="ORF">CEPID_12285</name>
</gene>